<reference evidence="2" key="1">
    <citation type="journal article" date="2022" name="bioRxiv">
        <title>Sequencing and chromosome-scale assembly of the giantPleurodeles waltlgenome.</title>
        <authorList>
            <person name="Brown T."/>
            <person name="Elewa A."/>
            <person name="Iarovenko S."/>
            <person name="Subramanian E."/>
            <person name="Araus A.J."/>
            <person name="Petzold A."/>
            <person name="Susuki M."/>
            <person name="Suzuki K.-i.T."/>
            <person name="Hayashi T."/>
            <person name="Toyoda A."/>
            <person name="Oliveira C."/>
            <person name="Osipova E."/>
            <person name="Leigh N.D."/>
            <person name="Simon A."/>
            <person name="Yun M.H."/>
        </authorList>
    </citation>
    <scope>NUCLEOTIDE SEQUENCE</scope>
    <source>
        <strain evidence="2">20211129_DDA</strain>
        <tissue evidence="2">Liver</tissue>
    </source>
</reference>
<dbReference type="EMBL" id="JANPWB010000014">
    <property type="protein sequence ID" value="KAJ1099918.1"/>
    <property type="molecule type" value="Genomic_DNA"/>
</dbReference>
<accession>A0AAV7MDB2</accession>
<feature type="region of interest" description="Disordered" evidence="1">
    <location>
        <begin position="1"/>
        <end position="31"/>
    </location>
</feature>
<evidence type="ECO:0000313" key="2">
    <source>
        <dbReference type="EMBL" id="KAJ1099918.1"/>
    </source>
</evidence>
<evidence type="ECO:0000256" key="1">
    <source>
        <dbReference type="SAM" id="MobiDB-lite"/>
    </source>
</evidence>
<keyword evidence="3" id="KW-1185">Reference proteome</keyword>
<feature type="compositionally biased region" description="Basic and acidic residues" evidence="1">
    <location>
        <begin position="1"/>
        <end position="10"/>
    </location>
</feature>
<comment type="caution">
    <text evidence="2">The sequence shown here is derived from an EMBL/GenBank/DDBJ whole genome shotgun (WGS) entry which is preliminary data.</text>
</comment>
<gene>
    <name evidence="2" type="ORF">NDU88_005011</name>
</gene>
<dbReference type="AlphaFoldDB" id="A0AAV7MDB2"/>
<feature type="compositionally biased region" description="Low complexity" evidence="1">
    <location>
        <begin position="13"/>
        <end position="28"/>
    </location>
</feature>
<sequence length="91" mass="9675">MGRLGPDRGRWGAAGTSSPPPAAGAETPQNIGDYTLPVEFCPLRLERVGHRVENWVLACTSPGGLLTKDLVWAERGGDIQEPGLRPSGCHN</sequence>
<dbReference type="Proteomes" id="UP001066276">
    <property type="component" value="Chromosome 10"/>
</dbReference>
<evidence type="ECO:0000313" key="3">
    <source>
        <dbReference type="Proteomes" id="UP001066276"/>
    </source>
</evidence>
<name>A0AAV7MDB2_PLEWA</name>
<protein>
    <submittedName>
        <fullName evidence="2">Uncharacterized protein</fullName>
    </submittedName>
</protein>
<organism evidence="2 3">
    <name type="scientific">Pleurodeles waltl</name>
    <name type="common">Iberian ribbed newt</name>
    <dbReference type="NCBI Taxonomy" id="8319"/>
    <lineage>
        <taxon>Eukaryota</taxon>
        <taxon>Metazoa</taxon>
        <taxon>Chordata</taxon>
        <taxon>Craniata</taxon>
        <taxon>Vertebrata</taxon>
        <taxon>Euteleostomi</taxon>
        <taxon>Amphibia</taxon>
        <taxon>Batrachia</taxon>
        <taxon>Caudata</taxon>
        <taxon>Salamandroidea</taxon>
        <taxon>Salamandridae</taxon>
        <taxon>Pleurodelinae</taxon>
        <taxon>Pleurodeles</taxon>
    </lineage>
</organism>
<proteinExistence type="predicted"/>